<feature type="transmembrane region" description="Helical" evidence="10">
    <location>
        <begin position="483"/>
        <end position="501"/>
    </location>
</feature>
<evidence type="ECO:0000256" key="9">
    <source>
        <dbReference type="ARBA" id="ARBA00023136"/>
    </source>
</evidence>
<feature type="domain" description="ABC transporter" evidence="12">
    <location>
        <begin position="550"/>
        <end position="791"/>
    </location>
</feature>
<dbReference type="InterPro" id="IPR003593">
    <property type="entry name" value="AAA+_ATPase"/>
</dbReference>
<comment type="similarity">
    <text evidence="10">Belongs to the binding-protein-dependent transport system permease family.</text>
</comment>
<feature type="signal peptide" evidence="11">
    <location>
        <begin position="1"/>
        <end position="26"/>
    </location>
</feature>
<dbReference type="Gene3D" id="1.10.3720.10">
    <property type="entry name" value="MetI-like"/>
    <property type="match status" value="1"/>
</dbReference>
<evidence type="ECO:0000259" key="13">
    <source>
        <dbReference type="PROSITE" id="PS50928"/>
    </source>
</evidence>
<evidence type="ECO:0000313" key="15">
    <source>
        <dbReference type="Proteomes" id="UP001500618"/>
    </source>
</evidence>
<evidence type="ECO:0000256" key="11">
    <source>
        <dbReference type="SAM" id="SignalP"/>
    </source>
</evidence>
<feature type="transmembrane region" description="Helical" evidence="10">
    <location>
        <begin position="347"/>
        <end position="369"/>
    </location>
</feature>
<dbReference type="InterPro" id="IPR017871">
    <property type="entry name" value="ABC_transporter-like_CS"/>
</dbReference>
<evidence type="ECO:0000256" key="4">
    <source>
        <dbReference type="ARBA" id="ARBA00022475"/>
    </source>
</evidence>
<dbReference type="CDD" id="cd03262">
    <property type="entry name" value="ABC_HisP_GlnQ"/>
    <property type="match status" value="1"/>
</dbReference>
<keyword evidence="11" id="KW-0732">Signal</keyword>
<keyword evidence="6" id="KW-0547">Nucleotide-binding</keyword>
<evidence type="ECO:0000256" key="10">
    <source>
        <dbReference type="RuleBase" id="RU363032"/>
    </source>
</evidence>
<keyword evidence="8 10" id="KW-1133">Transmembrane helix</keyword>
<dbReference type="Proteomes" id="UP001500618">
    <property type="component" value="Unassembled WGS sequence"/>
</dbReference>
<evidence type="ECO:0000256" key="1">
    <source>
        <dbReference type="ARBA" id="ARBA00004202"/>
    </source>
</evidence>
<evidence type="ECO:0008006" key="16">
    <source>
        <dbReference type="Google" id="ProtNLM"/>
    </source>
</evidence>
<dbReference type="CDD" id="cd06261">
    <property type="entry name" value="TM_PBP2"/>
    <property type="match status" value="1"/>
</dbReference>
<evidence type="ECO:0000256" key="2">
    <source>
        <dbReference type="ARBA" id="ARBA00004651"/>
    </source>
</evidence>
<protein>
    <recommendedName>
        <fullName evidence="16">ABC transporter permease subunit</fullName>
    </recommendedName>
</protein>
<dbReference type="Gene3D" id="3.40.50.300">
    <property type="entry name" value="P-loop containing nucleotide triphosphate hydrolases"/>
    <property type="match status" value="1"/>
</dbReference>
<feature type="transmembrane region" description="Helical" evidence="10">
    <location>
        <begin position="381"/>
        <end position="400"/>
    </location>
</feature>
<dbReference type="NCBIfam" id="TIGR01726">
    <property type="entry name" value="HEQRo_perm_3TM"/>
    <property type="match status" value="1"/>
</dbReference>
<comment type="subcellular location">
    <subcellularLocation>
        <location evidence="2 10">Cell membrane</location>
        <topology evidence="2 10">Multi-pass membrane protein</topology>
    </subcellularLocation>
    <subcellularLocation>
        <location evidence="1">Cell membrane</location>
        <topology evidence="1">Peripheral membrane protein</topology>
    </subcellularLocation>
</comment>
<sequence length="796" mass="85150">MPGTRHHRRAPAVLLLILLATLAACTAGGSSGAPTRLTTIKPGVLTIGDDLTYPPYGYLAGSTPTGFDPQLGRALAARMNLRPDITDTRFEQLIASVKARKFDVIMSALYITAARAQQVDYLPYFTTGNSLVSLASSSFRPATVDQLCGRRVAAIKGGKVVQDLRGTASAACRTAGKQPIDVREFTSDPEGSQALVAGQLDAQITDAAVAKDAVDHSSGRLMITSSTLISPAVVGIAVAKGNTPLLQALTKALDELKSSGAYGKLLAQYNLQPVDEKLVQQVLGTGKTTAADTGFDWKYTIGLFGNHDLWRAALLVVVLAVVSWVLATALGMAVALMQRSSIPPLRWIAGAYVWFFRSLPLLVLLIFVYNAPQVVPALQPLLGSPFTVGVVALVLSETAYMSEIHRGGLKSVEAGQGEAAQALGIPYAGVQRHVVIPQAFRVALPALGNEFITILKLTSLVSAISLAEILLVGQRLYTENFKVLETLLGVAIYYVVLVTIFDRIRALLENGLDVRRRGSQVSAPASADAAAVPGWDVNKTRTPHSGEVVVSAEGIHKSYGPVTVLDGVDLQVHRGEVVAIIGPSGSGKTTLARTLNWLEKPDRGTVSVDGERVGLRADGGFAGDRDIARQRRHIGMVFQRFNLFPHKTALQNVTLAPTYLRLTDRATAQTQARELLTQVGLGPYADRYPHQLSGGQQQRVAIARALALRPSVMLFDEPTSALDPELVGEVLAVIKNLAAGGMTMVVVTHEMRFVREVADWVVFMDAGKVLRQGLPEDIFSGGAEPRIERFFANVGS</sequence>
<feature type="chain" id="PRO_5045156124" description="ABC transporter permease subunit" evidence="11">
    <location>
        <begin position="27"/>
        <end position="796"/>
    </location>
</feature>
<evidence type="ECO:0000256" key="5">
    <source>
        <dbReference type="ARBA" id="ARBA00022692"/>
    </source>
</evidence>
<accession>A0ABP4U8C7</accession>
<evidence type="ECO:0000313" key="14">
    <source>
        <dbReference type="EMBL" id="GAA1700214.1"/>
    </source>
</evidence>
<evidence type="ECO:0000256" key="6">
    <source>
        <dbReference type="ARBA" id="ARBA00022741"/>
    </source>
</evidence>
<dbReference type="InterPro" id="IPR050086">
    <property type="entry name" value="MetN_ABC_transporter-like"/>
</dbReference>
<keyword evidence="4" id="KW-1003">Cell membrane</keyword>
<dbReference type="RefSeq" id="WP_344313431.1">
    <property type="nucleotide sequence ID" value="NZ_BAAANY010000023.1"/>
</dbReference>
<proteinExistence type="inferred from homology"/>
<name>A0ABP4U8C7_9ACTN</name>
<dbReference type="PANTHER" id="PTHR43166">
    <property type="entry name" value="AMINO ACID IMPORT ATP-BINDING PROTEIN"/>
    <property type="match status" value="1"/>
</dbReference>
<dbReference type="SUPFAM" id="SSF161098">
    <property type="entry name" value="MetI-like"/>
    <property type="match status" value="1"/>
</dbReference>
<dbReference type="CDD" id="cd01004">
    <property type="entry name" value="PBP2_MidA_like"/>
    <property type="match status" value="1"/>
</dbReference>
<keyword evidence="9 10" id="KW-0472">Membrane</keyword>
<dbReference type="PROSITE" id="PS00211">
    <property type="entry name" value="ABC_TRANSPORTER_1"/>
    <property type="match status" value="1"/>
</dbReference>
<evidence type="ECO:0000256" key="7">
    <source>
        <dbReference type="ARBA" id="ARBA00022840"/>
    </source>
</evidence>
<keyword evidence="7" id="KW-0067">ATP-binding</keyword>
<evidence type="ECO:0000256" key="3">
    <source>
        <dbReference type="ARBA" id="ARBA00022448"/>
    </source>
</evidence>
<dbReference type="InterPro" id="IPR035906">
    <property type="entry name" value="MetI-like_sf"/>
</dbReference>
<dbReference type="Pfam" id="PF00497">
    <property type="entry name" value="SBP_bac_3"/>
    <property type="match status" value="1"/>
</dbReference>
<dbReference type="InterPro" id="IPR027417">
    <property type="entry name" value="P-loop_NTPase"/>
</dbReference>
<organism evidence="14 15">
    <name type="scientific">Fodinicola feengrottensis</name>
    <dbReference type="NCBI Taxonomy" id="435914"/>
    <lineage>
        <taxon>Bacteria</taxon>
        <taxon>Bacillati</taxon>
        <taxon>Actinomycetota</taxon>
        <taxon>Actinomycetes</taxon>
        <taxon>Mycobacteriales</taxon>
        <taxon>Fodinicola</taxon>
    </lineage>
</organism>
<dbReference type="EMBL" id="BAAANY010000023">
    <property type="protein sequence ID" value="GAA1700214.1"/>
    <property type="molecule type" value="Genomic_DNA"/>
</dbReference>
<dbReference type="SMART" id="SM00062">
    <property type="entry name" value="PBPb"/>
    <property type="match status" value="1"/>
</dbReference>
<dbReference type="SMART" id="SM00382">
    <property type="entry name" value="AAA"/>
    <property type="match status" value="1"/>
</dbReference>
<dbReference type="InterPro" id="IPR003439">
    <property type="entry name" value="ABC_transporter-like_ATP-bd"/>
</dbReference>
<reference evidence="15" key="1">
    <citation type="journal article" date="2019" name="Int. J. Syst. Evol. Microbiol.">
        <title>The Global Catalogue of Microorganisms (GCM) 10K type strain sequencing project: providing services to taxonomists for standard genome sequencing and annotation.</title>
        <authorList>
            <consortium name="The Broad Institute Genomics Platform"/>
            <consortium name="The Broad Institute Genome Sequencing Center for Infectious Disease"/>
            <person name="Wu L."/>
            <person name="Ma J."/>
        </authorList>
    </citation>
    <scope>NUCLEOTIDE SEQUENCE [LARGE SCALE GENOMIC DNA]</scope>
    <source>
        <strain evidence="15">JCM 14718</strain>
    </source>
</reference>
<dbReference type="PROSITE" id="PS51257">
    <property type="entry name" value="PROKAR_LIPOPROTEIN"/>
    <property type="match status" value="1"/>
</dbReference>
<dbReference type="PROSITE" id="PS50928">
    <property type="entry name" value="ABC_TM1"/>
    <property type="match status" value="1"/>
</dbReference>
<keyword evidence="15" id="KW-1185">Reference proteome</keyword>
<dbReference type="SUPFAM" id="SSF53850">
    <property type="entry name" value="Periplasmic binding protein-like II"/>
    <property type="match status" value="1"/>
</dbReference>
<dbReference type="InterPro" id="IPR000515">
    <property type="entry name" value="MetI-like"/>
</dbReference>
<feature type="transmembrane region" description="Helical" evidence="10">
    <location>
        <begin position="309"/>
        <end position="335"/>
    </location>
</feature>
<dbReference type="Pfam" id="PF00528">
    <property type="entry name" value="BPD_transp_1"/>
    <property type="match status" value="1"/>
</dbReference>
<dbReference type="PANTHER" id="PTHR43166:SF35">
    <property type="entry name" value="L-CYSTINE IMPORT ATP-BINDING PROTEIN TCYN"/>
    <property type="match status" value="1"/>
</dbReference>
<gene>
    <name evidence="14" type="ORF">GCM10009765_57050</name>
</gene>
<dbReference type="InterPro" id="IPR010065">
    <property type="entry name" value="AA_ABC_transptr_permease_3TM"/>
</dbReference>
<comment type="caution">
    <text evidence="14">The sequence shown here is derived from an EMBL/GenBank/DDBJ whole genome shotgun (WGS) entry which is preliminary data.</text>
</comment>
<evidence type="ECO:0000256" key="8">
    <source>
        <dbReference type="ARBA" id="ARBA00022989"/>
    </source>
</evidence>
<keyword evidence="5 10" id="KW-0812">Transmembrane</keyword>
<dbReference type="Pfam" id="PF00005">
    <property type="entry name" value="ABC_tran"/>
    <property type="match status" value="1"/>
</dbReference>
<dbReference type="PROSITE" id="PS50893">
    <property type="entry name" value="ABC_TRANSPORTER_2"/>
    <property type="match status" value="1"/>
</dbReference>
<dbReference type="SUPFAM" id="SSF52540">
    <property type="entry name" value="P-loop containing nucleoside triphosphate hydrolases"/>
    <property type="match status" value="1"/>
</dbReference>
<evidence type="ECO:0000259" key="12">
    <source>
        <dbReference type="PROSITE" id="PS50893"/>
    </source>
</evidence>
<dbReference type="InterPro" id="IPR001638">
    <property type="entry name" value="Solute-binding_3/MltF_N"/>
</dbReference>
<keyword evidence="3 10" id="KW-0813">Transport</keyword>
<dbReference type="Gene3D" id="3.40.190.10">
    <property type="entry name" value="Periplasmic binding protein-like II"/>
    <property type="match status" value="2"/>
</dbReference>
<feature type="domain" description="ABC transmembrane type-1" evidence="13">
    <location>
        <begin position="313"/>
        <end position="505"/>
    </location>
</feature>